<gene>
    <name evidence="2" type="ORF">HBF25_16815</name>
</gene>
<comment type="caution">
    <text evidence="2">The sequence shown here is derived from an EMBL/GenBank/DDBJ whole genome shotgun (WGS) entry which is preliminary data.</text>
</comment>
<evidence type="ECO:0000256" key="1">
    <source>
        <dbReference type="SAM" id="MobiDB-lite"/>
    </source>
</evidence>
<sequence length="378" mass="41870">MEGPWFLQALGLPPYADVAAVRRAYAQALRRIDPSADPDGFARLREAYETARAWCEQVGAEEHDADTPSHEAASQDAQAEGGNTGTDESAPSAGSDARREAALLTEAFVSGVRTGDAAHAVDLLERTIAELRTRYIDAPGELEERLIDLIAGQDLPHRAALFDAATALFHWEDIGQLAPLGERGQWVEAVIVQQSLWMQGDPVQRRQWLDPVIRAAVPIDAPLAGHWPVVDRLCTQYPQWIGLHLHHTVARAWKASFEALATPVQQKYRQKATTQAKPRAPAKVRRRFSLPWFGLVIALGALSHLGQAIFNDHGLATFSLPWSGQDDTPETCADLYRQLSRKDAFAGITDRAVRELTHRGEQCERNGYWHPVPRTDSH</sequence>
<dbReference type="Proteomes" id="UP000490980">
    <property type="component" value="Unassembled WGS sequence"/>
</dbReference>
<dbReference type="EMBL" id="JAARLZ010000010">
    <property type="protein sequence ID" value="NII08048.1"/>
    <property type="molecule type" value="Genomic_DNA"/>
</dbReference>
<evidence type="ECO:0000313" key="3">
    <source>
        <dbReference type="Proteomes" id="UP000490980"/>
    </source>
</evidence>
<feature type="compositionally biased region" description="Basic and acidic residues" evidence="1">
    <location>
        <begin position="60"/>
        <end position="69"/>
    </location>
</feature>
<protein>
    <recommendedName>
        <fullName evidence="4">J domain-containing protein</fullName>
    </recommendedName>
</protein>
<organism evidence="2 3">
    <name type="scientific">Luteibacter anthropi</name>
    <dbReference type="NCBI Taxonomy" id="564369"/>
    <lineage>
        <taxon>Bacteria</taxon>
        <taxon>Pseudomonadati</taxon>
        <taxon>Pseudomonadota</taxon>
        <taxon>Gammaproteobacteria</taxon>
        <taxon>Lysobacterales</taxon>
        <taxon>Rhodanobacteraceae</taxon>
        <taxon>Luteibacter</taxon>
    </lineage>
</organism>
<accession>A0A7X5UD67</accession>
<dbReference type="AlphaFoldDB" id="A0A7X5UD67"/>
<name>A0A7X5UD67_9GAMM</name>
<feature type="region of interest" description="Disordered" evidence="1">
    <location>
        <begin position="59"/>
        <end position="97"/>
    </location>
</feature>
<evidence type="ECO:0000313" key="2">
    <source>
        <dbReference type="EMBL" id="NII08048.1"/>
    </source>
</evidence>
<proteinExistence type="predicted"/>
<keyword evidence="3" id="KW-1185">Reference proteome</keyword>
<dbReference type="RefSeq" id="WP_166950430.1">
    <property type="nucleotide sequence ID" value="NZ_JAARLZ010000010.1"/>
</dbReference>
<evidence type="ECO:0008006" key="4">
    <source>
        <dbReference type="Google" id="ProtNLM"/>
    </source>
</evidence>
<reference evidence="2 3" key="1">
    <citation type="submission" date="2020-03" db="EMBL/GenBank/DDBJ databases">
        <authorList>
            <person name="Lai Q."/>
        </authorList>
    </citation>
    <scope>NUCLEOTIDE SEQUENCE [LARGE SCALE GENOMIC DNA]</scope>
    <source>
        <strain evidence="2 3">CCUG 25036</strain>
    </source>
</reference>